<keyword evidence="3" id="KW-1185">Reference proteome</keyword>
<comment type="caution">
    <text evidence="2">The sequence shown here is derived from an EMBL/GenBank/DDBJ whole genome shotgun (WGS) entry which is preliminary data.</text>
</comment>
<proteinExistence type="predicted"/>
<reference evidence="3" key="1">
    <citation type="journal article" date="2019" name="Int. J. Syst. Evol. Microbiol.">
        <title>The Global Catalogue of Microorganisms (GCM) 10K type strain sequencing project: providing services to taxonomists for standard genome sequencing and annotation.</title>
        <authorList>
            <consortium name="The Broad Institute Genomics Platform"/>
            <consortium name="The Broad Institute Genome Sequencing Center for Infectious Disease"/>
            <person name="Wu L."/>
            <person name="Ma J."/>
        </authorList>
    </citation>
    <scope>NUCLEOTIDE SEQUENCE [LARGE SCALE GENOMIC DNA]</scope>
    <source>
        <strain evidence="3">CGMCC 1.7003</strain>
    </source>
</reference>
<name>A0ABQ3L270_9ALTE</name>
<protein>
    <recommendedName>
        <fullName evidence="4">Phosphate-selective porin O and P</fullName>
    </recommendedName>
</protein>
<sequence length="389" mass="44169">MKNSRQFYLLISLCLLPLSIQAESLSVHGFLAQGLAQAKKSNAVNNSGDLSAALTEVGINANWKVSSRLKLSGQLVYLNGGNRYPEGGRLDYLFLDISLLDDFDHQLNLYLGRYKNQHWLYSSTRDVPFTRPSIMLPQSIYYDAFRDIAVASDGVAIKGYLQGSSGELEYNWSLGATNITKAQSQILLSPVVQGEAKQKFVHQASLFWQSLGSQATYGISLLDSDFSYGAADFDFFFDADLTVQRFMLTWRYQAEKWELAAELMQERLSIKGFYQPGFRRDQKGQGGYLLGRYQLSTKLSALITLDYLTQNKNDKRGSSLPEIGIPAYFGYQQSIMFGLSYAFAKNWQWQVEHHWVDGTGRLSPSLIPDLALNNQRYWQVWALQLTYRF</sequence>
<keyword evidence="1" id="KW-0732">Signal</keyword>
<dbReference type="RefSeq" id="WP_189434043.1">
    <property type="nucleotide sequence ID" value="NZ_BNAO01000010.1"/>
</dbReference>
<accession>A0ABQ3L270</accession>
<evidence type="ECO:0000313" key="3">
    <source>
        <dbReference type="Proteomes" id="UP000659697"/>
    </source>
</evidence>
<feature type="chain" id="PRO_5045322502" description="Phosphate-selective porin O and P" evidence="1">
    <location>
        <begin position="23"/>
        <end position="389"/>
    </location>
</feature>
<dbReference type="Proteomes" id="UP000659697">
    <property type="component" value="Unassembled WGS sequence"/>
</dbReference>
<evidence type="ECO:0000313" key="2">
    <source>
        <dbReference type="EMBL" id="GHG76800.1"/>
    </source>
</evidence>
<organism evidence="2 3">
    <name type="scientific">Alishewanella longhuensis</name>
    <dbReference type="NCBI Taxonomy" id="1091037"/>
    <lineage>
        <taxon>Bacteria</taxon>
        <taxon>Pseudomonadati</taxon>
        <taxon>Pseudomonadota</taxon>
        <taxon>Gammaproteobacteria</taxon>
        <taxon>Alteromonadales</taxon>
        <taxon>Alteromonadaceae</taxon>
        <taxon>Alishewanella</taxon>
    </lineage>
</organism>
<feature type="signal peptide" evidence="1">
    <location>
        <begin position="1"/>
        <end position="22"/>
    </location>
</feature>
<dbReference type="SUPFAM" id="SSF56935">
    <property type="entry name" value="Porins"/>
    <property type="match status" value="1"/>
</dbReference>
<evidence type="ECO:0000256" key="1">
    <source>
        <dbReference type="SAM" id="SignalP"/>
    </source>
</evidence>
<dbReference type="EMBL" id="BNAO01000010">
    <property type="protein sequence ID" value="GHG76800.1"/>
    <property type="molecule type" value="Genomic_DNA"/>
</dbReference>
<gene>
    <name evidence="2" type="ORF">GCM10010919_31940</name>
</gene>
<evidence type="ECO:0008006" key="4">
    <source>
        <dbReference type="Google" id="ProtNLM"/>
    </source>
</evidence>